<dbReference type="EMBL" id="OBEB01000002">
    <property type="protein sequence ID" value="SNY49099.1"/>
    <property type="molecule type" value="Genomic_DNA"/>
</dbReference>
<evidence type="ECO:0000313" key="2">
    <source>
        <dbReference type="EMBL" id="SNY49099.1"/>
    </source>
</evidence>
<dbReference type="PROSITE" id="PS51257">
    <property type="entry name" value="PROKAR_LIPOPROTEIN"/>
    <property type="match status" value="1"/>
</dbReference>
<evidence type="ECO:0000256" key="1">
    <source>
        <dbReference type="SAM" id="SignalP"/>
    </source>
</evidence>
<keyword evidence="3" id="KW-1185">Reference proteome</keyword>
<accession>A0A285IM95</accession>
<keyword evidence="1" id="KW-0732">Signal</keyword>
<dbReference type="AlphaFoldDB" id="A0A285IM95"/>
<name>A0A285IM95_9GAMM</name>
<gene>
    <name evidence="2" type="ORF">SAMN06297280_1253</name>
</gene>
<feature type="chain" id="PRO_5013238949" description="DUF4124 domain-containing protein" evidence="1">
    <location>
        <begin position="25"/>
        <end position="176"/>
    </location>
</feature>
<evidence type="ECO:0000313" key="3">
    <source>
        <dbReference type="Proteomes" id="UP000219353"/>
    </source>
</evidence>
<organism evidence="2 3">
    <name type="scientific">Arsukibacterium tuosuense</name>
    <dbReference type="NCBI Taxonomy" id="1323745"/>
    <lineage>
        <taxon>Bacteria</taxon>
        <taxon>Pseudomonadati</taxon>
        <taxon>Pseudomonadota</taxon>
        <taxon>Gammaproteobacteria</taxon>
        <taxon>Chromatiales</taxon>
        <taxon>Chromatiaceae</taxon>
        <taxon>Arsukibacterium</taxon>
    </lineage>
</organism>
<feature type="signal peptide" evidence="1">
    <location>
        <begin position="1"/>
        <end position="24"/>
    </location>
</feature>
<evidence type="ECO:0008006" key="4">
    <source>
        <dbReference type="Google" id="ProtNLM"/>
    </source>
</evidence>
<dbReference type="OrthoDB" id="9938170at2"/>
<reference evidence="3" key="1">
    <citation type="submission" date="2017-09" db="EMBL/GenBank/DDBJ databases">
        <authorList>
            <person name="Varghese N."/>
            <person name="Submissions S."/>
        </authorList>
    </citation>
    <scope>NUCLEOTIDE SEQUENCE [LARGE SCALE GENOMIC DNA]</scope>
    <source>
        <strain evidence="3">CGMCC 1.12461</strain>
    </source>
</reference>
<protein>
    <recommendedName>
        <fullName evidence="4">DUF4124 domain-containing protein</fullName>
    </recommendedName>
</protein>
<dbReference type="RefSeq" id="WP_097110545.1">
    <property type="nucleotide sequence ID" value="NZ_OBEB01000002.1"/>
</dbReference>
<sequence length="176" mass="20111">MKMIMINAALIAFLTGCALPQAQAEQPVPEKVHETRIVVMQDGKKKEWRFSGENWRDSEEWQKFSAELAPEQQLKLEKLLSEAPPVPPMPPHPPRVSWHQADGAKHVIIHKDVDGNEQQQLIEIHREAGEHAKLMHIEIQREAGEHSFSAIKHLLENAELSKEQLQQLQALLDSKH</sequence>
<dbReference type="Proteomes" id="UP000219353">
    <property type="component" value="Unassembled WGS sequence"/>
</dbReference>
<proteinExistence type="predicted"/>